<dbReference type="Pfam" id="PF02547">
    <property type="entry name" value="Queuosine_synth"/>
    <property type="match status" value="1"/>
</dbReference>
<evidence type="ECO:0000256" key="13">
    <source>
        <dbReference type="HAMAP-Rule" id="MF_00113"/>
    </source>
</evidence>
<evidence type="ECO:0000256" key="4">
    <source>
        <dbReference type="ARBA" id="ARBA00022490"/>
    </source>
</evidence>
<dbReference type="InterPro" id="IPR036100">
    <property type="entry name" value="QueA_sf"/>
</dbReference>
<dbReference type="RefSeq" id="WP_040008315.1">
    <property type="nucleotide sequence ID" value="NZ_CP009574.1"/>
</dbReference>
<comment type="function">
    <text evidence="13">Transfers and isomerizes the ribose moiety from AdoMet to the 7-aminomethyl group of 7-deazaguanine (preQ1-tRNA) to give epoxyqueuosine (oQ-tRNA).</text>
</comment>
<dbReference type="Gene3D" id="3.40.1780.10">
    <property type="entry name" value="QueA-like"/>
    <property type="match status" value="1"/>
</dbReference>
<dbReference type="PANTHER" id="PTHR30307:SF0">
    <property type="entry name" value="S-ADENOSYLMETHIONINE:TRNA RIBOSYLTRANSFERASE-ISOMERASE"/>
    <property type="match status" value="1"/>
</dbReference>
<proteinExistence type="inferred from homology"/>
<dbReference type="GO" id="GO:0008616">
    <property type="term" value="P:tRNA queuosine(34) biosynthetic process"/>
    <property type="evidence" value="ECO:0007669"/>
    <property type="project" value="UniProtKB-UniRule"/>
</dbReference>
<dbReference type="NCBIfam" id="NF001140">
    <property type="entry name" value="PRK00147.1"/>
    <property type="match status" value="1"/>
</dbReference>
<comment type="subunit">
    <text evidence="3 13">Monomer.</text>
</comment>
<keyword evidence="6 13" id="KW-0949">S-adenosyl-L-methionine</keyword>
<comment type="similarity">
    <text evidence="9 13">Belongs to the QueA family.</text>
</comment>
<dbReference type="InterPro" id="IPR042118">
    <property type="entry name" value="QueA_dom1"/>
</dbReference>
<evidence type="ECO:0000256" key="6">
    <source>
        <dbReference type="ARBA" id="ARBA00022691"/>
    </source>
</evidence>
<evidence type="ECO:0000256" key="9">
    <source>
        <dbReference type="ARBA" id="ARBA00061210"/>
    </source>
</evidence>
<evidence type="ECO:0000313" key="15">
    <source>
        <dbReference type="Proteomes" id="UP000029672"/>
    </source>
</evidence>
<dbReference type="eggNOG" id="COG0809">
    <property type="taxonomic scope" value="Bacteria"/>
</dbReference>
<dbReference type="UniPathway" id="UPA00392"/>
<evidence type="ECO:0000256" key="11">
    <source>
        <dbReference type="ARBA" id="ARBA00069325"/>
    </source>
</evidence>
<evidence type="ECO:0000256" key="1">
    <source>
        <dbReference type="ARBA" id="ARBA00004496"/>
    </source>
</evidence>
<evidence type="ECO:0000256" key="3">
    <source>
        <dbReference type="ARBA" id="ARBA00011245"/>
    </source>
</evidence>
<dbReference type="GO" id="GO:0051075">
    <property type="term" value="F:S-adenosylmethionine:tRNA ribosyltransferase-isomerase activity"/>
    <property type="evidence" value="ECO:0007669"/>
    <property type="project" value="UniProtKB-EC"/>
</dbReference>
<dbReference type="OrthoDB" id="9805933at2"/>
<dbReference type="NCBIfam" id="TIGR00113">
    <property type="entry name" value="queA"/>
    <property type="match status" value="1"/>
</dbReference>
<evidence type="ECO:0000256" key="10">
    <source>
        <dbReference type="ARBA" id="ARBA00066503"/>
    </source>
</evidence>
<dbReference type="KEGG" id="frf:LO80_02725"/>
<dbReference type="GO" id="GO:0005737">
    <property type="term" value="C:cytoplasm"/>
    <property type="evidence" value="ECO:0007669"/>
    <property type="project" value="UniProtKB-SubCell"/>
</dbReference>
<evidence type="ECO:0000313" key="14">
    <source>
        <dbReference type="EMBL" id="AIT08998.1"/>
    </source>
</evidence>
<evidence type="ECO:0000256" key="12">
    <source>
        <dbReference type="ARBA" id="ARBA00076160"/>
    </source>
</evidence>
<keyword evidence="5 13" id="KW-0808">Transferase</keyword>
<dbReference type="InterPro" id="IPR003699">
    <property type="entry name" value="QueA"/>
</dbReference>
<reference evidence="14 15" key="1">
    <citation type="submission" date="2014-10" db="EMBL/GenBank/DDBJ databases">
        <title>Whole genome sequence of Francisella endociliophora strain FSC1006, isolated from a laboratory culture of the marine ciliate Euplotes raikovi.</title>
        <authorList>
            <person name="Granberg M."/>
            <person name="Backman S."/>
            <person name="Lundmark E."/>
            <person name="Nilsson E."/>
            <person name="Karlsson E."/>
            <person name="Thelaus J."/>
            <person name="Ohrman C."/>
            <person name="Larkeryd A."/>
            <person name="Stenberg P."/>
        </authorList>
    </citation>
    <scope>NUCLEOTIDE SEQUENCE [LARGE SCALE GENOMIC DNA]</scope>
    <source>
        <strain evidence="14 15">FSC1006</strain>
    </source>
</reference>
<comment type="subcellular location">
    <subcellularLocation>
        <location evidence="1 13">Cytoplasm</location>
    </subcellularLocation>
</comment>
<evidence type="ECO:0000256" key="2">
    <source>
        <dbReference type="ARBA" id="ARBA00004691"/>
    </source>
</evidence>
<sequence length="338" mass="38197">MKTDDFDYKLPEELIASYPLENRDASRLLKLSKQTGEIVDHKFTDFIDFINEGDLLVFNNSKVMLARLYGEKITGAKLEYLIEKVKTPKLFETHIKANRAPAVGSEIYVQDTPAIVLEKDGGMYLLELQGEKDIYQLMEEFGHIPLPPYMKRDDEEFDAERYQTVYAKDLGSVAAPTAGLHFSDELMQQIKAKGVDTAYITLHVGSGTFKPVQVDDVNNHKMHSEVISVPEDVCEKIRQTKANDGRVIAIGTTSVRSLETAGQSGEIQPYQGETDIFLYPGKKFNVVDAMITNFHLPKSTLIMLVSAFADKEKIMKAYEHAIASKYRFFSYGDAMFIY</sequence>
<name>A0A097EN54_9GAMM</name>
<keyword evidence="7 13" id="KW-0671">Queuosine biosynthesis</keyword>
<keyword evidence="15" id="KW-1185">Reference proteome</keyword>
<evidence type="ECO:0000256" key="8">
    <source>
        <dbReference type="ARBA" id="ARBA00052751"/>
    </source>
</evidence>
<dbReference type="EC" id="2.4.99.17" evidence="10 13"/>
<dbReference type="PANTHER" id="PTHR30307">
    <property type="entry name" value="S-ADENOSYLMETHIONINE:TRNA RIBOSYLTRANSFERASE-ISOMERASE"/>
    <property type="match status" value="1"/>
</dbReference>
<protein>
    <recommendedName>
        <fullName evidence="11 13">S-adenosylmethionine:tRNA ribosyltransferase-isomerase</fullName>
        <ecNumber evidence="10 13">2.4.99.17</ecNumber>
    </recommendedName>
    <alternativeName>
        <fullName evidence="12 13">Queuosine biosynthesis protein QueA</fullName>
    </alternativeName>
</protein>
<comment type="catalytic activity">
    <reaction evidence="8 13">
        <text>7-aminomethyl-7-carbaguanosine(34) in tRNA + S-adenosyl-L-methionine = epoxyqueuosine(34) in tRNA + adenine + L-methionine + 2 H(+)</text>
        <dbReference type="Rhea" id="RHEA:32155"/>
        <dbReference type="Rhea" id="RHEA-COMP:10342"/>
        <dbReference type="Rhea" id="RHEA-COMP:18582"/>
        <dbReference type="ChEBI" id="CHEBI:15378"/>
        <dbReference type="ChEBI" id="CHEBI:16708"/>
        <dbReference type="ChEBI" id="CHEBI:57844"/>
        <dbReference type="ChEBI" id="CHEBI:59789"/>
        <dbReference type="ChEBI" id="CHEBI:82833"/>
        <dbReference type="ChEBI" id="CHEBI:194443"/>
        <dbReference type="EC" id="2.4.99.17"/>
    </reaction>
</comment>
<dbReference type="AlphaFoldDB" id="A0A097EN54"/>
<dbReference type="FunFam" id="3.40.1780.10:FF:000001">
    <property type="entry name" value="S-adenosylmethionine:tRNA ribosyltransferase-isomerase"/>
    <property type="match status" value="1"/>
</dbReference>
<dbReference type="STRING" id="1547445.LO80_02725"/>
<dbReference type="Gene3D" id="2.40.10.240">
    <property type="entry name" value="QueA-like"/>
    <property type="match status" value="1"/>
</dbReference>
<gene>
    <name evidence="13" type="primary">queA</name>
    <name evidence="14" type="ORF">LO80_02725</name>
</gene>
<dbReference type="InterPro" id="IPR042119">
    <property type="entry name" value="QueA_dom2"/>
</dbReference>
<comment type="pathway">
    <text evidence="2 13">tRNA modification; tRNA-queuosine biosynthesis.</text>
</comment>
<keyword evidence="4 13" id="KW-0963">Cytoplasm</keyword>
<dbReference type="HAMAP" id="MF_00113">
    <property type="entry name" value="QueA"/>
    <property type="match status" value="1"/>
</dbReference>
<organism evidence="14 15">
    <name type="scientific">Candidatus Francisella endociliophora</name>
    <dbReference type="NCBI Taxonomy" id="653937"/>
    <lineage>
        <taxon>Bacteria</taxon>
        <taxon>Pseudomonadati</taxon>
        <taxon>Pseudomonadota</taxon>
        <taxon>Gammaproteobacteria</taxon>
        <taxon>Thiotrichales</taxon>
        <taxon>Francisellaceae</taxon>
        <taxon>Francisella</taxon>
    </lineage>
</organism>
<accession>A0A097EN54</accession>
<dbReference type="EMBL" id="CP009574">
    <property type="protein sequence ID" value="AIT08998.1"/>
    <property type="molecule type" value="Genomic_DNA"/>
</dbReference>
<dbReference type="HOGENOM" id="CLU_039110_1_0_6"/>
<dbReference type="Proteomes" id="UP000029672">
    <property type="component" value="Chromosome"/>
</dbReference>
<evidence type="ECO:0000256" key="5">
    <source>
        <dbReference type="ARBA" id="ARBA00022679"/>
    </source>
</evidence>
<dbReference type="SUPFAM" id="SSF111337">
    <property type="entry name" value="QueA-like"/>
    <property type="match status" value="1"/>
</dbReference>
<evidence type="ECO:0000256" key="7">
    <source>
        <dbReference type="ARBA" id="ARBA00022785"/>
    </source>
</evidence>